<gene>
    <name evidence="1" type="ORF">KABACHOK_04820</name>
</gene>
<evidence type="ECO:0000313" key="1">
    <source>
        <dbReference type="EMBL" id="USN14295.1"/>
    </source>
</evidence>
<dbReference type="Proteomes" id="UP001056685">
    <property type="component" value="Segment"/>
</dbReference>
<proteinExistence type="predicted"/>
<name>A0A9E7MPR2_9CAUD</name>
<sequence>MSLLGYCPVCGDGGHSRERRPGGNDRCGNGHVYPTHLRFLHEPTQAQMDAYKLGGFTRPISTHPERVGALAFAVASHAQAEALIPLVTSFPTEAHDGVRVIPYGAKGLTYVGRRQENFRALVVIPPREGDLITREAFDEWLRDSIHCYVAPGAPTVIL</sequence>
<keyword evidence="2" id="KW-1185">Reference proteome</keyword>
<evidence type="ECO:0000313" key="2">
    <source>
        <dbReference type="Proteomes" id="UP001056685"/>
    </source>
</evidence>
<organism evidence="1 2">
    <name type="scientific">Brevundimonas phage vB_BpoS-Kabachok</name>
    <dbReference type="NCBI Taxonomy" id="2948600"/>
    <lineage>
        <taxon>Viruses</taxon>
        <taxon>Duplodnaviria</taxon>
        <taxon>Heunggongvirae</taxon>
        <taxon>Uroviricota</taxon>
        <taxon>Caudoviricetes</taxon>
        <taxon>Jeanschmidtviridae</taxon>
        <taxon>Marchewkavirus</taxon>
        <taxon>Marchewkavirus kabachok</taxon>
    </lineage>
</organism>
<accession>A0A9E7MPR2</accession>
<protein>
    <submittedName>
        <fullName evidence="1">Uncharacterized protein</fullName>
    </submittedName>
</protein>
<reference evidence="1" key="1">
    <citation type="submission" date="2022-05" db="EMBL/GenBank/DDBJ databases">
        <authorList>
            <person name="Friedrich I."/>
            <person name="Poehlein A."/>
            <person name="Schneider D."/>
            <person name="Hertel R."/>
            <person name="Daniel R."/>
        </authorList>
    </citation>
    <scope>NUCLEOTIDE SEQUENCE</scope>
</reference>
<dbReference type="EMBL" id="ON529852">
    <property type="protein sequence ID" value="USN14295.1"/>
    <property type="molecule type" value="Genomic_DNA"/>
</dbReference>